<evidence type="ECO:0000313" key="1">
    <source>
        <dbReference type="EMBL" id="CAK6953108.1"/>
    </source>
</evidence>
<dbReference type="EMBL" id="CAWUFR010000012">
    <property type="protein sequence ID" value="CAK6953108.1"/>
    <property type="molecule type" value="Genomic_DNA"/>
</dbReference>
<evidence type="ECO:0000313" key="2">
    <source>
        <dbReference type="Proteomes" id="UP001314229"/>
    </source>
</evidence>
<proteinExistence type="predicted"/>
<sequence length="97" mass="11099">MKEIHVGLHIGHESILLDSFSLEIFYIAVVVEEMIVLHDLRDSPTGFAMLTGTMFCLNLDTFAIMKYSFEFLQRVIMKINPTTAQQELQTAEISFLD</sequence>
<name>A0AAV1N1G9_SCOSC</name>
<reference evidence="1 2" key="1">
    <citation type="submission" date="2024-01" db="EMBL/GenBank/DDBJ databases">
        <authorList>
            <person name="Alioto T."/>
            <person name="Alioto T."/>
            <person name="Gomez Garrido J."/>
        </authorList>
    </citation>
    <scope>NUCLEOTIDE SEQUENCE [LARGE SCALE GENOMIC DNA]</scope>
</reference>
<gene>
    <name evidence="1" type="ORF">FSCOSCO3_A003579</name>
</gene>
<organism evidence="1 2">
    <name type="scientific">Scomber scombrus</name>
    <name type="common">Atlantic mackerel</name>
    <name type="synonym">Scomber vernalis</name>
    <dbReference type="NCBI Taxonomy" id="13677"/>
    <lineage>
        <taxon>Eukaryota</taxon>
        <taxon>Metazoa</taxon>
        <taxon>Chordata</taxon>
        <taxon>Craniata</taxon>
        <taxon>Vertebrata</taxon>
        <taxon>Euteleostomi</taxon>
        <taxon>Actinopterygii</taxon>
        <taxon>Neopterygii</taxon>
        <taxon>Teleostei</taxon>
        <taxon>Neoteleostei</taxon>
        <taxon>Acanthomorphata</taxon>
        <taxon>Pelagiaria</taxon>
        <taxon>Scombriformes</taxon>
        <taxon>Scombridae</taxon>
        <taxon>Scomber</taxon>
    </lineage>
</organism>
<comment type="caution">
    <text evidence="1">The sequence shown here is derived from an EMBL/GenBank/DDBJ whole genome shotgun (WGS) entry which is preliminary data.</text>
</comment>
<dbReference type="Proteomes" id="UP001314229">
    <property type="component" value="Unassembled WGS sequence"/>
</dbReference>
<accession>A0AAV1N1G9</accession>
<keyword evidence="2" id="KW-1185">Reference proteome</keyword>
<dbReference type="AlphaFoldDB" id="A0AAV1N1G9"/>
<protein>
    <submittedName>
        <fullName evidence="1">Uncharacterized protein</fullName>
    </submittedName>
</protein>